<evidence type="ECO:0000256" key="6">
    <source>
        <dbReference type="ARBA" id="ARBA00022989"/>
    </source>
</evidence>
<dbReference type="AlphaFoldDB" id="A0A6N7XX77"/>
<dbReference type="GO" id="GO:0016020">
    <property type="term" value="C:membrane"/>
    <property type="evidence" value="ECO:0007669"/>
    <property type="project" value="UniProtKB-SubCell"/>
</dbReference>
<sequence length="368" mass="42087">MKIDKGKISGIQFMFTVACFLQSSSLLTSFFTSITKQDSWIVTILGFIVSIPSLLIYTYIMKIFPDKNLVEVNDIVFGPIIGKLFSIVYLWFFMTLSSLNIKDLGDFVHKTTMQKTPAIIILGIFMLLCAWAVRNGIEVVTRYSMFFTLIAIFIVISTSFLTMNQMKIDNFLPMLNQPRMIYIQGAHIISTIPFGEVMVFLMIHPNLEIEPKQRRKYYTYGFIIGGLTLLTIVIRDTAVLGNTIKIFALPPFETLRLISIYSGLSRIEVLFAVSLIMLMFFKICILYYVTVMSIAYIFNLKSFKSLVISVGIIIIMYSFSIYPSIIVHMNSASKTAPFQWFMFETILPFITIIVAKIRKLPKLKKGMI</sequence>
<evidence type="ECO:0000256" key="8">
    <source>
        <dbReference type="SAM" id="Phobius"/>
    </source>
</evidence>
<evidence type="ECO:0000256" key="3">
    <source>
        <dbReference type="ARBA" id="ARBA00022448"/>
    </source>
</evidence>
<dbReference type="RefSeq" id="WP_154439279.1">
    <property type="nucleotide sequence ID" value="NZ_JAHLPJ010000001.1"/>
</dbReference>
<feature type="transmembrane region" description="Helical" evidence="8">
    <location>
        <begin position="269"/>
        <end position="298"/>
    </location>
</feature>
<dbReference type="NCBIfam" id="TIGR00912">
    <property type="entry name" value="2A0309"/>
    <property type="match status" value="1"/>
</dbReference>
<keyword evidence="5 8" id="KW-0812">Transmembrane</keyword>
<organism evidence="9 10">
    <name type="scientific">Tissierella pigra</name>
    <dbReference type="NCBI Taxonomy" id="2607614"/>
    <lineage>
        <taxon>Bacteria</taxon>
        <taxon>Bacillati</taxon>
        <taxon>Bacillota</taxon>
        <taxon>Tissierellia</taxon>
        <taxon>Tissierellales</taxon>
        <taxon>Tissierellaceae</taxon>
        <taxon>Tissierella</taxon>
    </lineage>
</organism>
<evidence type="ECO:0000256" key="7">
    <source>
        <dbReference type="ARBA" id="ARBA00023136"/>
    </source>
</evidence>
<feature type="transmembrane region" description="Helical" evidence="8">
    <location>
        <begin position="72"/>
        <end position="94"/>
    </location>
</feature>
<evidence type="ECO:0000256" key="2">
    <source>
        <dbReference type="ARBA" id="ARBA00007998"/>
    </source>
</evidence>
<comment type="similarity">
    <text evidence="2">Belongs to the amino acid-polyamine-organocation (APC) superfamily. Spore germination protein (SGP) (TC 2.A.3.9) family.</text>
</comment>
<evidence type="ECO:0000256" key="5">
    <source>
        <dbReference type="ARBA" id="ARBA00022692"/>
    </source>
</evidence>
<keyword evidence="10" id="KW-1185">Reference proteome</keyword>
<dbReference type="PANTHER" id="PTHR34975">
    <property type="entry name" value="SPORE GERMINATION PROTEIN A2"/>
    <property type="match status" value="1"/>
</dbReference>
<protein>
    <submittedName>
        <fullName evidence="9">GerAB/ArcD/ProY family transporter</fullName>
    </submittedName>
</protein>
<evidence type="ECO:0000256" key="1">
    <source>
        <dbReference type="ARBA" id="ARBA00004141"/>
    </source>
</evidence>
<gene>
    <name evidence="9" type="ORF">FYJ83_05170</name>
</gene>
<feature type="transmembrane region" description="Helical" evidence="8">
    <location>
        <begin position="114"/>
        <end position="133"/>
    </location>
</feature>
<dbReference type="PROSITE" id="PS51257">
    <property type="entry name" value="PROKAR_LIPOPROTEIN"/>
    <property type="match status" value="1"/>
</dbReference>
<evidence type="ECO:0000256" key="4">
    <source>
        <dbReference type="ARBA" id="ARBA00022544"/>
    </source>
</evidence>
<keyword evidence="4" id="KW-0309">Germination</keyword>
<comment type="caution">
    <text evidence="9">The sequence shown here is derived from an EMBL/GenBank/DDBJ whole genome shotgun (WGS) entry which is preliminary data.</text>
</comment>
<comment type="subcellular location">
    <subcellularLocation>
        <location evidence="1">Membrane</location>
        <topology evidence="1">Multi-pass membrane protein</topology>
    </subcellularLocation>
</comment>
<dbReference type="PANTHER" id="PTHR34975:SF2">
    <property type="entry name" value="SPORE GERMINATION PROTEIN A2"/>
    <property type="match status" value="1"/>
</dbReference>
<reference evidence="9 10" key="1">
    <citation type="submission" date="2019-09" db="EMBL/GenBank/DDBJ databases">
        <title>In-depth cultivation of the pig gut microbiome towards novel bacterial diversity and tailored functional studies.</title>
        <authorList>
            <person name="Wylensek D."/>
            <person name="Hitch T.C.A."/>
            <person name="Clavel T."/>
        </authorList>
    </citation>
    <scope>NUCLEOTIDE SEQUENCE [LARGE SCALE GENOMIC DNA]</scope>
    <source>
        <strain evidence="9 10">WCA3-693-APC-4?</strain>
    </source>
</reference>
<feature type="transmembrane region" description="Helical" evidence="8">
    <location>
        <begin position="12"/>
        <end position="34"/>
    </location>
</feature>
<keyword evidence="7 8" id="KW-0472">Membrane</keyword>
<proteinExistence type="inferred from homology"/>
<feature type="transmembrane region" description="Helical" evidence="8">
    <location>
        <begin position="181"/>
        <end position="205"/>
    </location>
</feature>
<keyword evidence="6 8" id="KW-1133">Transmembrane helix</keyword>
<evidence type="ECO:0000313" key="10">
    <source>
        <dbReference type="Proteomes" id="UP000469523"/>
    </source>
</evidence>
<dbReference type="Proteomes" id="UP000469523">
    <property type="component" value="Unassembled WGS sequence"/>
</dbReference>
<dbReference type="GO" id="GO:0009847">
    <property type="term" value="P:spore germination"/>
    <property type="evidence" value="ECO:0007669"/>
    <property type="project" value="InterPro"/>
</dbReference>
<dbReference type="EMBL" id="VUNQ01000008">
    <property type="protein sequence ID" value="MSU00858.1"/>
    <property type="molecule type" value="Genomic_DNA"/>
</dbReference>
<feature type="transmembrane region" description="Helical" evidence="8">
    <location>
        <begin position="338"/>
        <end position="357"/>
    </location>
</feature>
<dbReference type="InterPro" id="IPR004761">
    <property type="entry name" value="Spore_GerAB"/>
</dbReference>
<evidence type="ECO:0000313" key="9">
    <source>
        <dbReference type="EMBL" id="MSU00858.1"/>
    </source>
</evidence>
<feature type="transmembrane region" description="Helical" evidence="8">
    <location>
        <begin position="217"/>
        <end position="234"/>
    </location>
</feature>
<feature type="transmembrane region" description="Helical" evidence="8">
    <location>
        <begin position="140"/>
        <end position="161"/>
    </location>
</feature>
<accession>A0A6N7XX77</accession>
<feature type="transmembrane region" description="Helical" evidence="8">
    <location>
        <begin position="305"/>
        <end position="326"/>
    </location>
</feature>
<name>A0A6N7XX77_9FIRM</name>
<dbReference type="Pfam" id="PF03845">
    <property type="entry name" value="Spore_permease"/>
    <property type="match status" value="1"/>
</dbReference>
<keyword evidence="3" id="KW-0813">Transport</keyword>
<feature type="transmembrane region" description="Helical" evidence="8">
    <location>
        <begin position="40"/>
        <end position="60"/>
    </location>
</feature>